<protein>
    <submittedName>
        <fullName evidence="1">Uncharacterized protein</fullName>
    </submittedName>
</protein>
<gene>
    <name evidence="1" type="ORF">CQ006_10985</name>
</gene>
<evidence type="ECO:0000313" key="2">
    <source>
        <dbReference type="Proteomes" id="UP000239458"/>
    </source>
</evidence>
<reference evidence="1 2" key="1">
    <citation type="submission" date="2017-09" db="EMBL/GenBank/DDBJ databases">
        <title>Genomic, metabolic, and phenotypic characteristics of bacterial isolates from the natural microbiome of the model nematode Caenorhabditis elegans.</title>
        <authorList>
            <person name="Zimmermann J."/>
            <person name="Obeng N."/>
            <person name="Yang W."/>
            <person name="Obeng O."/>
            <person name="Kissoyan K."/>
            <person name="Pees B."/>
            <person name="Dirksen P."/>
            <person name="Hoppner M."/>
            <person name="Franke A."/>
            <person name="Rosenstiel P."/>
            <person name="Leippe M."/>
            <person name="Dierking K."/>
            <person name="Kaleta C."/>
            <person name="Schulenburg H."/>
        </authorList>
    </citation>
    <scope>NUCLEOTIDE SEQUENCE [LARGE SCALE GENOMIC DNA]</scope>
    <source>
        <strain evidence="1 2">MYb184</strain>
    </source>
</reference>
<accession>A0A2S9DT07</accession>
<dbReference type="EMBL" id="PCQE01000014">
    <property type="protein sequence ID" value="PRC05720.1"/>
    <property type="molecule type" value="Genomic_DNA"/>
</dbReference>
<organism evidence="1 2">
    <name type="scientific">Pseudomonas cedrina</name>
    <dbReference type="NCBI Taxonomy" id="651740"/>
    <lineage>
        <taxon>Bacteria</taxon>
        <taxon>Pseudomonadati</taxon>
        <taxon>Pseudomonadota</taxon>
        <taxon>Gammaproteobacteria</taxon>
        <taxon>Pseudomonadales</taxon>
        <taxon>Pseudomonadaceae</taxon>
        <taxon>Pseudomonas</taxon>
    </lineage>
</organism>
<dbReference type="STRING" id="651740.SAMN04490182_2828"/>
<dbReference type="Proteomes" id="UP000239458">
    <property type="component" value="Unassembled WGS sequence"/>
</dbReference>
<dbReference type="AlphaFoldDB" id="A0A2S9DT07"/>
<comment type="caution">
    <text evidence="1">The sequence shown here is derived from an EMBL/GenBank/DDBJ whole genome shotgun (WGS) entry which is preliminary data.</text>
</comment>
<evidence type="ECO:0000313" key="1">
    <source>
        <dbReference type="EMBL" id="PRC05720.1"/>
    </source>
</evidence>
<proteinExistence type="predicted"/>
<name>A0A2S9DT07_PSECE</name>
<sequence length="73" mass="8157">MISTHCIGSLSLNPLKDMSMEKHFGNSGLFKNPSYQGNDSHDGCSTADWELKNSALNTKEFLICPKNYSEFLL</sequence>